<protein>
    <submittedName>
        <fullName evidence="3">N-acetylmuramoyl-L-alanine amidase</fullName>
        <ecNumber evidence="3">3.5.1.28</ecNumber>
    </submittedName>
</protein>
<evidence type="ECO:0000313" key="4">
    <source>
        <dbReference type="Proteomes" id="UP001153328"/>
    </source>
</evidence>
<proteinExistence type="predicted"/>
<feature type="signal peptide" evidence="2">
    <location>
        <begin position="1"/>
        <end position="20"/>
    </location>
</feature>
<keyword evidence="4" id="KW-1185">Reference proteome</keyword>
<dbReference type="InterPro" id="IPR013517">
    <property type="entry name" value="FG-GAP"/>
</dbReference>
<keyword evidence="1 2" id="KW-0732">Signal</keyword>
<accession>A0A9W4ECB4</accession>
<evidence type="ECO:0000256" key="2">
    <source>
        <dbReference type="SAM" id="SignalP"/>
    </source>
</evidence>
<organism evidence="3 4">
    <name type="scientific">Actinacidiphila bryophytorum</name>
    <dbReference type="NCBI Taxonomy" id="1436133"/>
    <lineage>
        <taxon>Bacteria</taxon>
        <taxon>Bacillati</taxon>
        <taxon>Actinomycetota</taxon>
        <taxon>Actinomycetes</taxon>
        <taxon>Kitasatosporales</taxon>
        <taxon>Streptomycetaceae</taxon>
        <taxon>Actinacidiphila</taxon>
    </lineage>
</organism>
<dbReference type="EC" id="3.5.1.28" evidence="3"/>
<dbReference type="RefSeq" id="WP_205048783.1">
    <property type="nucleotide sequence ID" value="NZ_CAJVAX010000001.1"/>
</dbReference>
<dbReference type="AlphaFoldDB" id="A0A9W4ECB4"/>
<dbReference type="SUPFAM" id="SSF69318">
    <property type="entry name" value="Integrin alpha N-terminal domain"/>
    <property type="match status" value="1"/>
</dbReference>
<evidence type="ECO:0000256" key="1">
    <source>
        <dbReference type="ARBA" id="ARBA00022729"/>
    </source>
</evidence>
<feature type="chain" id="PRO_5040986842" evidence="2">
    <location>
        <begin position="21"/>
        <end position="299"/>
    </location>
</feature>
<comment type="caution">
    <text evidence="3">The sequence shown here is derived from an EMBL/GenBank/DDBJ whole genome shotgun (WGS) entry which is preliminary data.</text>
</comment>
<dbReference type="Proteomes" id="UP001153328">
    <property type="component" value="Unassembled WGS sequence"/>
</dbReference>
<evidence type="ECO:0000313" key="3">
    <source>
        <dbReference type="EMBL" id="CAG7604415.1"/>
    </source>
</evidence>
<dbReference type="InterPro" id="IPR028994">
    <property type="entry name" value="Integrin_alpha_N"/>
</dbReference>
<dbReference type="Pfam" id="PF13517">
    <property type="entry name" value="FG-GAP_3"/>
    <property type="match status" value="1"/>
</dbReference>
<dbReference type="EMBL" id="CAJVAX010000001">
    <property type="protein sequence ID" value="CAG7604415.1"/>
    <property type="molecule type" value="Genomic_DNA"/>
</dbReference>
<keyword evidence="3" id="KW-0378">Hydrolase</keyword>
<dbReference type="GO" id="GO:0008745">
    <property type="term" value="F:N-acetylmuramoyl-L-alanine amidase activity"/>
    <property type="evidence" value="ECO:0007669"/>
    <property type="project" value="UniProtKB-EC"/>
</dbReference>
<gene>
    <name evidence="3" type="ORF">SBRY_10715</name>
</gene>
<sequence length="299" mass="31154">MAVAAGALALTLGTTVAASANGGTGALAAGSNATLNSAPQHGRTAFSTADTGTAAASSTWMFGIDGRDSGGTLWDYPPKTSGGWDTKTRSGTGLKSATGFFKINSANTAKVNLYIRFGSQLRMYGSTSGTGTVVGNGWNIYNAFVTPGNIGGAAYPDLLARDSAGVLWEYLSYSNGKFDSRVRVGAGWNIYKEIAGYGDLTGDGHPDILARDSAGILWMYKGTGNYKAPFVARVKVGAGWNGFNRMLGLGDNNADGKYDLVARRSDGVLFFYPGTGKASSPFGARQQIGAGWNAFNYLF</sequence>
<name>A0A9W4ECB4_9ACTN</name>
<reference evidence="3" key="1">
    <citation type="submission" date="2021-06" db="EMBL/GenBank/DDBJ databases">
        <authorList>
            <person name="Arsene-Ploetze F."/>
        </authorList>
    </citation>
    <scope>NUCLEOTIDE SEQUENCE</scope>
    <source>
        <strain evidence="3">SBRY1</strain>
    </source>
</reference>